<dbReference type="OrthoDB" id="3252873at2759"/>
<dbReference type="Proteomes" id="UP000076761">
    <property type="component" value="Unassembled WGS sequence"/>
</dbReference>
<name>A0A165PNR4_9AGAM</name>
<organism evidence="1 2">
    <name type="scientific">Neolentinus lepideus HHB14362 ss-1</name>
    <dbReference type="NCBI Taxonomy" id="1314782"/>
    <lineage>
        <taxon>Eukaryota</taxon>
        <taxon>Fungi</taxon>
        <taxon>Dikarya</taxon>
        <taxon>Basidiomycota</taxon>
        <taxon>Agaricomycotina</taxon>
        <taxon>Agaricomycetes</taxon>
        <taxon>Gloeophyllales</taxon>
        <taxon>Gloeophyllaceae</taxon>
        <taxon>Neolentinus</taxon>
    </lineage>
</organism>
<sequence length="434" mass="47613">MAPHEFQASTLCHETTEGSSEQRYPLYTLKAIHSDSQPYIVTFDSLGAASHVWSAQSGQFTHVTELKPALPGAILAHRASITYCPSMSVLVIGFELPVSLRPDQEDKPAVLRLYPIPKGILLQELELPGRLALGTSPFRCSSFHIAAAVAVPVPQIIVYNAQTSACQEVLRIPASLQSETLLPIYIQDTENDFVLVTSTTNVPSSTLLLRAHTHQGEKSSVKLDRPEDLVDWLRPGHAVKLTENAIALYVTETHSSNDHRLDSATSMICVIAVPDLAISWKKNFDFRINKITSHSSLNSLVVLGEQGQHGDSVSTSVISFLSIQDGSIMRTESFLYQPGVFLSARCTSADELLIVTKTGGLCVTSLKSILDEGFRDKDDEGFVITRPSPLRPDPYNAKARKAGDGWKWVEQCIIYSKGVILLPSRGTEIYAVTW</sequence>
<evidence type="ECO:0000313" key="1">
    <source>
        <dbReference type="EMBL" id="KZT21296.1"/>
    </source>
</evidence>
<dbReference type="AlphaFoldDB" id="A0A165PNR4"/>
<evidence type="ECO:0000313" key="2">
    <source>
        <dbReference type="Proteomes" id="UP000076761"/>
    </source>
</evidence>
<protein>
    <recommendedName>
        <fullName evidence="3">Cleavage/polyadenylation specificity factor A subunit N-terminal domain-containing protein</fullName>
    </recommendedName>
</protein>
<accession>A0A165PNR4</accession>
<keyword evidence="2" id="KW-1185">Reference proteome</keyword>
<proteinExistence type="predicted"/>
<evidence type="ECO:0008006" key="3">
    <source>
        <dbReference type="Google" id="ProtNLM"/>
    </source>
</evidence>
<dbReference type="InParanoid" id="A0A165PNR4"/>
<reference evidence="1 2" key="1">
    <citation type="journal article" date="2016" name="Mol. Biol. Evol.">
        <title>Comparative Genomics of Early-Diverging Mushroom-Forming Fungi Provides Insights into the Origins of Lignocellulose Decay Capabilities.</title>
        <authorList>
            <person name="Nagy L.G."/>
            <person name="Riley R."/>
            <person name="Tritt A."/>
            <person name="Adam C."/>
            <person name="Daum C."/>
            <person name="Floudas D."/>
            <person name="Sun H."/>
            <person name="Yadav J.S."/>
            <person name="Pangilinan J."/>
            <person name="Larsson K.H."/>
            <person name="Matsuura K."/>
            <person name="Barry K."/>
            <person name="Labutti K."/>
            <person name="Kuo R."/>
            <person name="Ohm R.A."/>
            <person name="Bhattacharya S.S."/>
            <person name="Shirouzu T."/>
            <person name="Yoshinaga Y."/>
            <person name="Martin F.M."/>
            <person name="Grigoriev I.V."/>
            <person name="Hibbett D.S."/>
        </authorList>
    </citation>
    <scope>NUCLEOTIDE SEQUENCE [LARGE SCALE GENOMIC DNA]</scope>
    <source>
        <strain evidence="1 2">HHB14362 ss-1</strain>
    </source>
</reference>
<gene>
    <name evidence="1" type="ORF">NEOLEDRAFT_1172017</name>
</gene>
<dbReference type="EMBL" id="KV425608">
    <property type="protein sequence ID" value="KZT21296.1"/>
    <property type="molecule type" value="Genomic_DNA"/>
</dbReference>